<organism evidence="2 3">
    <name type="scientific">Chitinophaga varians</name>
    <dbReference type="NCBI Taxonomy" id="2202339"/>
    <lineage>
        <taxon>Bacteria</taxon>
        <taxon>Pseudomonadati</taxon>
        <taxon>Bacteroidota</taxon>
        <taxon>Chitinophagia</taxon>
        <taxon>Chitinophagales</taxon>
        <taxon>Chitinophagaceae</taxon>
        <taxon>Chitinophaga</taxon>
    </lineage>
</organism>
<evidence type="ECO:0000313" key="3">
    <source>
        <dbReference type="Proteomes" id="UP000570474"/>
    </source>
</evidence>
<feature type="transmembrane region" description="Helical" evidence="1">
    <location>
        <begin position="78"/>
        <end position="100"/>
    </location>
</feature>
<keyword evidence="1" id="KW-0812">Transmembrane</keyword>
<dbReference type="Proteomes" id="UP000570474">
    <property type="component" value="Unassembled WGS sequence"/>
</dbReference>
<accession>A0A847RJA6</accession>
<name>A0A847RJA6_9BACT</name>
<sequence>MSENTFQPIDHQKQDELLTETALLNLLETQREELKLRQEEMRLKSQGQQNDYEISRENLRLQAEYLRSAPKYMLRNRILVFILLAILVLVIASVFVYCIYLDKEEVSMRILEHITTTTLGVGGGYAWGKGQKPKREEAVPGEL</sequence>
<gene>
    <name evidence="2" type="ORF">HGH92_16765</name>
</gene>
<protein>
    <submittedName>
        <fullName evidence="2">Uncharacterized protein</fullName>
    </submittedName>
</protein>
<dbReference type="AlphaFoldDB" id="A0A847RJA6"/>
<evidence type="ECO:0000256" key="1">
    <source>
        <dbReference type="SAM" id="Phobius"/>
    </source>
</evidence>
<reference evidence="2 3" key="1">
    <citation type="submission" date="2020-04" db="EMBL/GenBank/DDBJ databases">
        <authorList>
            <person name="Yin C."/>
        </authorList>
    </citation>
    <scope>NUCLEOTIDE SEQUENCE [LARGE SCALE GENOMIC DNA]</scope>
    <source>
        <strain evidence="2 3">Ae27</strain>
    </source>
</reference>
<dbReference type="EMBL" id="JABAIA010000002">
    <property type="protein sequence ID" value="NLR65960.1"/>
    <property type="molecule type" value="Genomic_DNA"/>
</dbReference>
<keyword evidence="3" id="KW-1185">Reference proteome</keyword>
<evidence type="ECO:0000313" key="2">
    <source>
        <dbReference type="EMBL" id="NLR65960.1"/>
    </source>
</evidence>
<keyword evidence="1" id="KW-1133">Transmembrane helix</keyword>
<keyword evidence="1" id="KW-0472">Membrane</keyword>
<dbReference type="RefSeq" id="WP_168871922.1">
    <property type="nucleotide sequence ID" value="NZ_JABAIA010000002.1"/>
</dbReference>
<comment type="caution">
    <text evidence="2">The sequence shown here is derived from an EMBL/GenBank/DDBJ whole genome shotgun (WGS) entry which is preliminary data.</text>
</comment>
<proteinExistence type="predicted"/>